<keyword evidence="3" id="KW-0804">Transcription</keyword>
<evidence type="ECO:0000256" key="2">
    <source>
        <dbReference type="ARBA" id="ARBA00023125"/>
    </source>
</evidence>
<dbReference type="Gene3D" id="1.10.10.10">
    <property type="entry name" value="Winged helix-like DNA-binding domain superfamily/Winged helix DNA-binding domain"/>
    <property type="match status" value="1"/>
</dbReference>
<keyword evidence="6" id="KW-1185">Reference proteome</keyword>
<keyword evidence="1" id="KW-0805">Transcription regulation</keyword>
<dbReference type="PRINTS" id="PR00037">
    <property type="entry name" value="HTHLACR"/>
</dbReference>
<accession>A0A0B3WR84</accession>
<dbReference type="OrthoDB" id="9797223at2"/>
<evidence type="ECO:0000313" key="6">
    <source>
        <dbReference type="Proteomes" id="UP000031189"/>
    </source>
</evidence>
<dbReference type="GO" id="GO:0003677">
    <property type="term" value="F:DNA binding"/>
    <property type="evidence" value="ECO:0007669"/>
    <property type="project" value="UniProtKB-KW"/>
</dbReference>
<dbReference type="PANTHER" id="PTHR30363">
    <property type="entry name" value="HTH-TYPE TRANSCRIPTIONAL REGULATOR SRLR-RELATED"/>
    <property type="match status" value="1"/>
</dbReference>
<dbReference type="InterPro" id="IPR036390">
    <property type="entry name" value="WH_DNA-bd_sf"/>
</dbReference>
<dbReference type="PANTHER" id="PTHR30363:SF46">
    <property type="entry name" value="LYSR FAMILY TRANSCRIPTIONAL REGULATOR"/>
    <property type="match status" value="1"/>
</dbReference>
<dbReference type="Proteomes" id="UP000031189">
    <property type="component" value="Unassembled WGS sequence"/>
</dbReference>
<dbReference type="SUPFAM" id="SSF100950">
    <property type="entry name" value="NagB/RpiA/CoA transferase-like"/>
    <property type="match status" value="1"/>
</dbReference>
<dbReference type="GO" id="GO:0003700">
    <property type="term" value="F:DNA-binding transcription factor activity"/>
    <property type="evidence" value="ECO:0007669"/>
    <property type="project" value="InterPro"/>
</dbReference>
<dbReference type="SMART" id="SM01134">
    <property type="entry name" value="DeoRC"/>
    <property type="match status" value="1"/>
</dbReference>
<feature type="domain" description="HTH deoR-type" evidence="4">
    <location>
        <begin position="3"/>
        <end position="58"/>
    </location>
</feature>
<dbReference type="PROSITE" id="PS00894">
    <property type="entry name" value="HTH_DEOR_1"/>
    <property type="match status" value="1"/>
</dbReference>
<dbReference type="SUPFAM" id="SSF46785">
    <property type="entry name" value="Winged helix' DNA-binding domain"/>
    <property type="match status" value="1"/>
</dbReference>
<dbReference type="InterPro" id="IPR018356">
    <property type="entry name" value="Tscrpt_reg_HTH_DeoR_CS"/>
</dbReference>
<comment type="caution">
    <text evidence="5">The sequence shown here is derived from an EMBL/GenBank/DDBJ whole genome shotgun (WGS) entry which is preliminary data.</text>
</comment>
<dbReference type="InterPro" id="IPR037171">
    <property type="entry name" value="NagB/RpiA_transferase-like"/>
</dbReference>
<dbReference type="InterPro" id="IPR014036">
    <property type="entry name" value="DeoR-like_C"/>
</dbReference>
<name>A0A0B3WR84_9FIRM</name>
<dbReference type="STRING" id="1577792.QX51_10250"/>
<dbReference type="EMBL" id="JWHR01000093">
    <property type="protein sequence ID" value="KHS57065.1"/>
    <property type="molecule type" value="Genomic_DNA"/>
</dbReference>
<organism evidence="5 6">
    <name type="scientific">Terrisporobacter othiniensis</name>
    <dbReference type="NCBI Taxonomy" id="1577792"/>
    <lineage>
        <taxon>Bacteria</taxon>
        <taxon>Bacillati</taxon>
        <taxon>Bacillota</taxon>
        <taxon>Clostridia</taxon>
        <taxon>Peptostreptococcales</taxon>
        <taxon>Peptostreptococcaceae</taxon>
        <taxon>Terrisporobacter</taxon>
    </lineage>
</organism>
<proteinExistence type="predicted"/>
<protein>
    <recommendedName>
        <fullName evidence="4">HTH deoR-type domain-containing protein</fullName>
    </recommendedName>
</protein>
<sequence length="253" mass="28699">MFQLDRHKKIYDYIVKNKNATVNELADICEVATMTIRRDLDKMEKDGLITRVFGGAVIDSSMVKEVDYEDKEKCYMEEKVRIAKEAVKLVNDNSIVILDAGTTCMEIAKQLVDKNNLKVITTDILIAAYLMKYENLEVYCTGGRIQRNTGSCLDTYTIDFLNNINADICFVGASAINQNLELSTFVPNKAKVKQAMIEAAMHRVLVTDNSKFNKRSFTKIRSLKNFEIVIANEGLDEELIKKMEDEGVNIKLV</sequence>
<reference evidence="5 6" key="1">
    <citation type="submission" date="2014-12" db="EMBL/GenBank/DDBJ databases">
        <title>Draft genome sequence of Terrisporobacter sp. 08-306576, isolated from the blood culture of a bacteremia patient.</title>
        <authorList>
            <person name="Lund L.C."/>
            <person name="Sydenham T.V."/>
            <person name="Hogh S.V."/>
            <person name="Skov M.N."/>
            <person name="Kemp M."/>
            <person name="Justesen U.S."/>
        </authorList>
    </citation>
    <scope>NUCLEOTIDE SEQUENCE [LARGE SCALE GENOMIC DNA]</scope>
    <source>
        <strain evidence="5 6">08-306576</strain>
    </source>
</reference>
<evidence type="ECO:0000256" key="3">
    <source>
        <dbReference type="ARBA" id="ARBA00023163"/>
    </source>
</evidence>
<dbReference type="PROSITE" id="PS51000">
    <property type="entry name" value="HTH_DEOR_2"/>
    <property type="match status" value="1"/>
</dbReference>
<dbReference type="AlphaFoldDB" id="A0A0B3WR84"/>
<dbReference type="InterPro" id="IPR001034">
    <property type="entry name" value="DeoR_HTH"/>
</dbReference>
<dbReference type="RefSeq" id="WP_039679823.1">
    <property type="nucleotide sequence ID" value="NZ_JAWGXO010000003.1"/>
</dbReference>
<dbReference type="InterPro" id="IPR036388">
    <property type="entry name" value="WH-like_DNA-bd_sf"/>
</dbReference>
<dbReference type="Pfam" id="PF00455">
    <property type="entry name" value="DeoRC"/>
    <property type="match status" value="1"/>
</dbReference>
<dbReference type="SMART" id="SM00420">
    <property type="entry name" value="HTH_DEOR"/>
    <property type="match status" value="1"/>
</dbReference>
<evidence type="ECO:0000313" key="5">
    <source>
        <dbReference type="EMBL" id="KHS57065.1"/>
    </source>
</evidence>
<dbReference type="InterPro" id="IPR050313">
    <property type="entry name" value="Carb_Metab_HTH_regulators"/>
</dbReference>
<keyword evidence="2" id="KW-0238">DNA-binding</keyword>
<evidence type="ECO:0000259" key="4">
    <source>
        <dbReference type="PROSITE" id="PS51000"/>
    </source>
</evidence>
<dbReference type="Pfam" id="PF08220">
    <property type="entry name" value="HTH_DeoR"/>
    <property type="match status" value="1"/>
</dbReference>
<evidence type="ECO:0000256" key="1">
    <source>
        <dbReference type="ARBA" id="ARBA00023015"/>
    </source>
</evidence>
<gene>
    <name evidence="5" type="ORF">QX51_10250</name>
</gene>
<dbReference type="Gene3D" id="3.40.50.1360">
    <property type="match status" value="1"/>
</dbReference>